<gene>
    <name evidence="1" type="ORF">SK128_003490</name>
</gene>
<organism evidence="1 2">
    <name type="scientific">Halocaridina rubra</name>
    <name type="common">Hawaiian red shrimp</name>
    <dbReference type="NCBI Taxonomy" id="373956"/>
    <lineage>
        <taxon>Eukaryota</taxon>
        <taxon>Metazoa</taxon>
        <taxon>Ecdysozoa</taxon>
        <taxon>Arthropoda</taxon>
        <taxon>Crustacea</taxon>
        <taxon>Multicrustacea</taxon>
        <taxon>Malacostraca</taxon>
        <taxon>Eumalacostraca</taxon>
        <taxon>Eucarida</taxon>
        <taxon>Decapoda</taxon>
        <taxon>Pleocyemata</taxon>
        <taxon>Caridea</taxon>
        <taxon>Atyoidea</taxon>
        <taxon>Atyidae</taxon>
        <taxon>Halocaridina</taxon>
    </lineage>
</organism>
<protein>
    <submittedName>
        <fullName evidence="1">Uncharacterized protein</fullName>
    </submittedName>
</protein>
<comment type="caution">
    <text evidence="1">The sequence shown here is derived from an EMBL/GenBank/DDBJ whole genome shotgun (WGS) entry which is preliminary data.</text>
</comment>
<dbReference type="AlphaFoldDB" id="A0AAN9AB62"/>
<evidence type="ECO:0000313" key="1">
    <source>
        <dbReference type="EMBL" id="KAK7078820.1"/>
    </source>
</evidence>
<proteinExistence type="predicted"/>
<dbReference type="Proteomes" id="UP001381693">
    <property type="component" value="Unassembled WGS sequence"/>
</dbReference>
<accession>A0AAN9AB62</accession>
<evidence type="ECO:0000313" key="2">
    <source>
        <dbReference type="Proteomes" id="UP001381693"/>
    </source>
</evidence>
<sequence>MRGYSDGRDPPRTLVLGSLNVRGCGWKVALKWKKSEEREKERGREVQTFRKRNKKEKTVNKDHFHLWWNSSQGTVGCSEGLNK</sequence>
<reference evidence="1 2" key="1">
    <citation type="submission" date="2023-11" db="EMBL/GenBank/DDBJ databases">
        <title>Halocaridina rubra genome assembly.</title>
        <authorList>
            <person name="Smith C."/>
        </authorList>
    </citation>
    <scope>NUCLEOTIDE SEQUENCE [LARGE SCALE GENOMIC DNA]</scope>
    <source>
        <strain evidence="1">EP-1</strain>
        <tissue evidence="1">Whole</tissue>
    </source>
</reference>
<keyword evidence="2" id="KW-1185">Reference proteome</keyword>
<dbReference type="EMBL" id="JAXCGZ010007655">
    <property type="protein sequence ID" value="KAK7078820.1"/>
    <property type="molecule type" value="Genomic_DNA"/>
</dbReference>
<name>A0AAN9AB62_HALRR</name>